<evidence type="ECO:0000313" key="7">
    <source>
        <dbReference type="EMBL" id="NYD66310.1"/>
    </source>
</evidence>
<dbReference type="PANTHER" id="PTHR43303">
    <property type="entry name" value="NADPH DEHYDROGENASE C23G7.10C-RELATED"/>
    <property type="match status" value="1"/>
</dbReference>
<accession>A0A4Q2M3Q0</accession>
<keyword evidence="4" id="KW-0521">NADP</keyword>
<dbReference type="GO" id="GO:0050661">
    <property type="term" value="F:NADP binding"/>
    <property type="evidence" value="ECO:0007669"/>
    <property type="project" value="InterPro"/>
</dbReference>
<keyword evidence="2" id="KW-0285">Flavoprotein</keyword>
<comment type="cofactor">
    <cofactor evidence="1">
        <name>FMN</name>
        <dbReference type="ChEBI" id="CHEBI:58210"/>
    </cofactor>
</comment>
<dbReference type="GO" id="GO:0010181">
    <property type="term" value="F:FMN binding"/>
    <property type="evidence" value="ECO:0007669"/>
    <property type="project" value="InterPro"/>
</dbReference>
<name>A0A4Q2M3Q0_9MICO</name>
<dbReference type="SUPFAM" id="SSF51395">
    <property type="entry name" value="FMN-linked oxidoreductases"/>
    <property type="match status" value="1"/>
</dbReference>
<keyword evidence="5" id="KW-0560">Oxidoreductase</keyword>
<proteinExistence type="predicted"/>
<evidence type="ECO:0000259" key="6">
    <source>
        <dbReference type="Pfam" id="PF00724"/>
    </source>
</evidence>
<dbReference type="Proteomes" id="UP000292686">
    <property type="component" value="Unassembled WGS sequence"/>
</dbReference>
<keyword evidence="3" id="KW-0288">FMN</keyword>
<dbReference type="Gene3D" id="3.20.20.70">
    <property type="entry name" value="Aldolase class I"/>
    <property type="match status" value="1"/>
</dbReference>
<feature type="domain" description="NADH:flavin oxidoreductase/NADH oxidase N-terminal" evidence="6">
    <location>
        <begin position="4"/>
        <end position="341"/>
    </location>
</feature>
<dbReference type="AlphaFoldDB" id="A0A4Q2M3Q0"/>
<comment type="caution">
    <text evidence="8">The sequence shown here is derived from an EMBL/GenBank/DDBJ whole genome shotgun (WGS) entry which is preliminary data.</text>
</comment>
<dbReference type="GO" id="GO:0003959">
    <property type="term" value="F:NADPH dehydrogenase activity"/>
    <property type="evidence" value="ECO:0007669"/>
    <property type="project" value="InterPro"/>
</dbReference>
<dbReference type="Proteomes" id="UP000581087">
    <property type="component" value="Unassembled WGS sequence"/>
</dbReference>
<dbReference type="InterPro" id="IPR013785">
    <property type="entry name" value="Aldolase_TIM"/>
</dbReference>
<dbReference type="CDD" id="cd02932">
    <property type="entry name" value="OYE_YqiM_FMN"/>
    <property type="match status" value="1"/>
</dbReference>
<evidence type="ECO:0000256" key="4">
    <source>
        <dbReference type="ARBA" id="ARBA00022857"/>
    </source>
</evidence>
<evidence type="ECO:0000256" key="1">
    <source>
        <dbReference type="ARBA" id="ARBA00001917"/>
    </source>
</evidence>
<dbReference type="EMBL" id="SDPM01000004">
    <property type="protein sequence ID" value="RXZ86635.1"/>
    <property type="molecule type" value="Genomic_DNA"/>
</dbReference>
<evidence type="ECO:0000256" key="3">
    <source>
        <dbReference type="ARBA" id="ARBA00022643"/>
    </source>
</evidence>
<gene>
    <name evidence="7" type="ORF">BJ972_000829</name>
    <name evidence="8" type="ORF">ESP50_09605</name>
</gene>
<evidence type="ECO:0000313" key="8">
    <source>
        <dbReference type="EMBL" id="RXZ86635.1"/>
    </source>
</evidence>
<dbReference type="OrthoDB" id="3169239at2"/>
<sequence length="360" mass="38219">MTTSLFEPITLRGLTLRNRLWVAPMCQYSVEAHDGVATDWHLVHLGALARGGAGVVMTEATAVVPEGRISPEDLGLWNDEQQHALARIVDFIHGQGAAAGIQLAHAGRKGSTFRPWAPERGSVPISEGGWEAFGPSAIAYPGYAVPTELTTQGIRAVVDAFAASARRARDAGFDVIEVHAAHGYLLHEFLSPLSNTRTDEYGGSLENRARALLESLDAVRAAVGDDVPILVRFSATDWIEGGWTLEETQTVARWVGEHGADAIDVSSGGNAPTDAIPVGPAYQVPLATAIRGAADIPTIAVGLIDGPRQAEEIVASGLADVVMMGRELLRDPNFPLRAAAELGVDVDYTPAPYLRAPFGR</sequence>
<evidence type="ECO:0000256" key="2">
    <source>
        <dbReference type="ARBA" id="ARBA00022630"/>
    </source>
</evidence>
<dbReference type="InterPro" id="IPR044152">
    <property type="entry name" value="YqjM-like"/>
</dbReference>
<protein>
    <submittedName>
        <fullName evidence="7">2,4-dienoyl-CoA reductase-like NADH-dependent reductase (Old Yellow Enzyme family)</fullName>
    </submittedName>
    <submittedName>
        <fullName evidence="8">NADH:flavin oxidoreductase/NADH oxidase</fullName>
    </submittedName>
</protein>
<dbReference type="EMBL" id="JACCBI010000001">
    <property type="protein sequence ID" value="NYD66310.1"/>
    <property type="molecule type" value="Genomic_DNA"/>
</dbReference>
<dbReference type="Pfam" id="PF00724">
    <property type="entry name" value="Oxidored_FMN"/>
    <property type="match status" value="1"/>
</dbReference>
<reference evidence="7 10" key="2">
    <citation type="submission" date="2020-07" db="EMBL/GenBank/DDBJ databases">
        <title>Sequencing the genomes of 1000 actinobacteria strains.</title>
        <authorList>
            <person name="Klenk H.-P."/>
        </authorList>
    </citation>
    <scope>NUCLEOTIDE SEQUENCE [LARGE SCALE GENOMIC DNA]</scope>
    <source>
        <strain evidence="7 10">DSM 23870</strain>
    </source>
</reference>
<keyword evidence="9" id="KW-1185">Reference proteome</keyword>
<dbReference type="InterPro" id="IPR001155">
    <property type="entry name" value="OxRdtase_FMN_N"/>
</dbReference>
<reference evidence="8 9" key="1">
    <citation type="submission" date="2019-01" db="EMBL/GenBank/DDBJ databases">
        <title>Agromyces.</title>
        <authorList>
            <person name="Li J."/>
        </authorList>
    </citation>
    <scope>NUCLEOTIDE SEQUENCE [LARGE SCALE GENOMIC DNA]</scope>
    <source>
        <strain evidence="8 9">DSM 23870</strain>
    </source>
</reference>
<evidence type="ECO:0000256" key="5">
    <source>
        <dbReference type="ARBA" id="ARBA00023002"/>
    </source>
</evidence>
<evidence type="ECO:0000313" key="10">
    <source>
        <dbReference type="Proteomes" id="UP000581087"/>
    </source>
</evidence>
<dbReference type="RefSeq" id="WP_129174514.1">
    <property type="nucleotide sequence ID" value="NZ_JACCBI010000001.1"/>
</dbReference>
<organism evidence="8 9">
    <name type="scientific">Agromyces atrinae</name>
    <dbReference type="NCBI Taxonomy" id="592376"/>
    <lineage>
        <taxon>Bacteria</taxon>
        <taxon>Bacillati</taxon>
        <taxon>Actinomycetota</taxon>
        <taxon>Actinomycetes</taxon>
        <taxon>Micrococcales</taxon>
        <taxon>Microbacteriaceae</taxon>
        <taxon>Agromyces</taxon>
    </lineage>
</organism>
<dbReference type="PANTHER" id="PTHR43303:SF4">
    <property type="entry name" value="NADPH DEHYDROGENASE C23G7.10C-RELATED"/>
    <property type="match status" value="1"/>
</dbReference>
<evidence type="ECO:0000313" key="9">
    <source>
        <dbReference type="Proteomes" id="UP000292686"/>
    </source>
</evidence>